<dbReference type="EMBL" id="LZEU01000001">
    <property type="protein sequence ID" value="MBC9249043.1"/>
    <property type="molecule type" value="Genomic_DNA"/>
</dbReference>
<gene>
    <name evidence="1" type="ORF">A9179_02015</name>
</gene>
<protein>
    <submittedName>
        <fullName evidence="1">Uncharacterized protein</fullName>
    </submittedName>
</protein>
<dbReference type="InterPro" id="IPR005361">
    <property type="entry name" value="UPF0158"/>
</dbReference>
<keyword evidence="2" id="KW-1185">Reference proteome</keyword>
<name>A0ABR7RY26_AQUAC</name>
<proteinExistence type="predicted"/>
<dbReference type="RefSeq" id="WP_187804200.1">
    <property type="nucleotide sequence ID" value="NZ_LZEU01000001.1"/>
</dbReference>
<accession>A0ABR7RY26</accession>
<evidence type="ECO:0000313" key="2">
    <source>
        <dbReference type="Proteomes" id="UP000744555"/>
    </source>
</evidence>
<dbReference type="Proteomes" id="UP000744555">
    <property type="component" value="Unassembled WGS sequence"/>
</dbReference>
<organism evidence="1 2">
    <name type="scientific">Aquipseudomonas alcaligenes</name>
    <name type="common">Pseudomonas alcaligenes</name>
    <dbReference type="NCBI Taxonomy" id="43263"/>
    <lineage>
        <taxon>Bacteria</taxon>
        <taxon>Pseudomonadati</taxon>
        <taxon>Pseudomonadota</taxon>
        <taxon>Gammaproteobacteria</taxon>
        <taxon>Pseudomonadales</taxon>
        <taxon>Pseudomonadaceae</taxon>
        <taxon>Aquipseudomonas</taxon>
    </lineage>
</organism>
<reference evidence="1 2" key="1">
    <citation type="submission" date="2016-06" db="EMBL/GenBank/DDBJ databases">
        <authorList>
            <person name="Ramos C."/>
            <person name="Pintado A."/>
            <person name="Crespo-Gomez J.I."/>
        </authorList>
    </citation>
    <scope>NUCLEOTIDE SEQUENCE [LARGE SCALE GENOMIC DNA]</scope>
    <source>
        <strain evidence="1 2">AVO110</strain>
    </source>
</reference>
<evidence type="ECO:0000313" key="1">
    <source>
        <dbReference type="EMBL" id="MBC9249043.1"/>
    </source>
</evidence>
<sequence>MRPLTIDLDQLAVALDSEGLEHYFDLLRGKVLLLLDDDGDSELAALLREEPERFVAIEPLEAGTHLALMQEFLQEVAHPQAYAALEQALVGRKPARTFNHILMGYPPLLQAWQSFERARLHELALDWLEEHELQPVG</sequence>
<comment type="caution">
    <text evidence="1">The sequence shown here is derived from an EMBL/GenBank/DDBJ whole genome shotgun (WGS) entry which is preliminary data.</text>
</comment>
<dbReference type="Pfam" id="PF03682">
    <property type="entry name" value="UPF0158"/>
    <property type="match status" value="1"/>
</dbReference>